<dbReference type="PANTHER" id="PTHR45625">
    <property type="entry name" value="PEPTIDYL-PROLYL CIS-TRANS ISOMERASE-RELATED"/>
    <property type="match status" value="1"/>
</dbReference>
<evidence type="ECO:0000256" key="3">
    <source>
        <dbReference type="ARBA" id="ARBA00023235"/>
    </source>
</evidence>
<dbReference type="InterPro" id="IPR020892">
    <property type="entry name" value="Cyclophilin-type_PPIase_CS"/>
</dbReference>
<feature type="compositionally biased region" description="Low complexity" evidence="5">
    <location>
        <begin position="200"/>
        <end position="234"/>
    </location>
</feature>
<dbReference type="RefSeq" id="WP_145149685.1">
    <property type="nucleotide sequence ID" value="NZ_VNIM01000022.1"/>
</dbReference>
<keyword evidence="2 4" id="KW-0697">Rotamase</keyword>
<feature type="region of interest" description="Disordered" evidence="5">
    <location>
        <begin position="188"/>
        <end position="279"/>
    </location>
</feature>
<comment type="catalytic activity">
    <reaction evidence="4">
        <text>[protein]-peptidylproline (omega=180) = [protein]-peptidylproline (omega=0)</text>
        <dbReference type="Rhea" id="RHEA:16237"/>
        <dbReference type="Rhea" id="RHEA-COMP:10747"/>
        <dbReference type="Rhea" id="RHEA-COMP:10748"/>
        <dbReference type="ChEBI" id="CHEBI:83833"/>
        <dbReference type="ChEBI" id="CHEBI:83834"/>
        <dbReference type="EC" id="5.2.1.8"/>
    </reaction>
</comment>
<keyword evidence="4" id="KW-0732">Signal</keyword>
<feature type="signal peptide" evidence="4">
    <location>
        <begin position="1"/>
        <end position="20"/>
    </location>
</feature>
<feature type="domain" description="PPIase cyclophilin-type" evidence="6">
    <location>
        <begin position="53"/>
        <end position="205"/>
    </location>
</feature>
<comment type="function">
    <text evidence="4">PPIases accelerate the folding of proteins. It catalyzes the cis-trans isomerization of proline imidic peptide bonds in oligopeptides.</text>
</comment>
<keyword evidence="8" id="KW-1185">Reference proteome</keyword>
<dbReference type="PROSITE" id="PS50072">
    <property type="entry name" value="CSA_PPIASE_2"/>
    <property type="match status" value="1"/>
</dbReference>
<dbReference type="GO" id="GO:0003755">
    <property type="term" value="F:peptidyl-prolyl cis-trans isomerase activity"/>
    <property type="evidence" value="ECO:0007669"/>
    <property type="project" value="UniProtKB-UniRule"/>
</dbReference>
<feature type="chain" id="PRO_5022260115" description="Peptidyl-prolyl cis-trans isomerase" evidence="4">
    <location>
        <begin position="21"/>
        <end position="279"/>
    </location>
</feature>
<dbReference type="InterPro" id="IPR002130">
    <property type="entry name" value="Cyclophilin-type_PPIase_dom"/>
</dbReference>
<feature type="compositionally biased region" description="Low complexity" evidence="5">
    <location>
        <begin position="246"/>
        <end position="269"/>
    </location>
</feature>
<dbReference type="CDD" id="cd00317">
    <property type="entry name" value="cyclophilin"/>
    <property type="match status" value="1"/>
</dbReference>
<evidence type="ECO:0000256" key="4">
    <source>
        <dbReference type="RuleBase" id="RU363019"/>
    </source>
</evidence>
<comment type="caution">
    <text evidence="7">The sequence shown here is derived from an EMBL/GenBank/DDBJ whole genome shotgun (WGS) entry which is preliminary data.</text>
</comment>
<accession>A0A558R7K2</accession>
<dbReference type="InterPro" id="IPR044666">
    <property type="entry name" value="Cyclophilin_A-like"/>
</dbReference>
<evidence type="ECO:0000313" key="7">
    <source>
        <dbReference type="EMBL" id="TVV75282.1"/>
    </source>
</evidence>
<dbReference type="OrthoDB" id="9807797at2"/>
<dbReference type="GO" id="GO:0006457">
    <property type="term" value="P:protein folding"/>
    <property type="evidence" value="ECO:0007669"/>
    <property type="project" value="InterPro"/>
</dbReference>
<evidence type="ECO:0000256" key="1">
    <source>
        <dbReference type="ARBA" id="ARBA00007365"/>
    </source>
</evidence>
<dbReference type="InterPro" id="IPR029000">
    <property type="entry name" value="Cyclophilin-like_dom_sf"/>
</dbReference>
<evidence type="ECO:0000313" key="8">
    <source>
        <dbReference type="Proteomes" id="UP000318681"/>
    </source>
</evidence>
<dbReference type="PROSITE" id="PS00170">
    <property type="entry name" value="CSA_PPIASE_1"/>
    <property type="match status" value="1"/>
</dbReference>
<dbReference type="Gene3D" id="2.40.100.10">
    <property type="entry name" value="Cyclophilin-like"/>
    <property type="match status" value="1"/>
</dbReference>
<dbReference type="EMBL" id="VNIM01000022">
    <property type="protein sequence ID" value="TVV75282.1"/>
    <property type="molecule type" value="Genomic_DNA"/>
</dbReference>
<reference evidence="7 8" key="1">
    <citation type="submission" date="2019-07" db="EMBL/GenBank/DDBJ databases">
        <title>Sphingomonas solaris sp. nov., isolated from a solar panel from Boston, Massachusetts.</title>
        <authorList>
            <person name="Tanner K."/>
            <person name="Pascual J."/>
            <person name="Mancuso C."/>
            <person name="Pereto J."/>
            <person name="Khalil A."/>
            <person name="Vilanova C."/>
        </authorList>
    </citation>
    <scope>NUCLEOTIDE SEQUENCE [LARGE SCALE GENOMIC DNA]</scope>
    <source>
        <strain evidence="7 8">R4DWN</strain>
    </source>
</reference>
<sequence>MRIVRMLAPLLVLVAAPTFAQKPAVSPATPAAPAPAPAADPANILNLDLSTGGRVSVLLRPDKAPASVERIRLLVKRGFYNGLIFHRVIEGFMAQGGDPKGDGSGGSDLPDLKAEFNDMPHVRGEMSMARAESPDSANSQFFLMLAPNLQLDGKYTAVGRVISGMGYVDLIERGEPPANPSRIIRASFASDNVPPPPPSAARASDAASAAADAASQQAVDAAMASESAARAASSGDKATASERAQAAKVSADGAARAAGDAAEVLAAPPATKPAPKRRR</sequence>
<keyword evidence="3 4" id="KW-0413">Isomerase</keyword>
<dbReference type="PRINTS" id="PR00153">
    <property type="entry name" value="CSAPPISMRASE"/>
</dbReference>
<gene>
    <name evidence="7" type="ORF">FOY91_07490</name>
</gene>
<name>A0A558R7K2_9SPHN</name>
<organism evidence="7 8">
    <name type="scientific">Alterirhizorhabdus solaris</name>
    <dbReference type="NCBI Taxonomy" id="2529389"/>
    <lineage>
        <taxon>Bacteria</taxon>
        <taxon>Pseudomonadati</taxon>
        <taxon>Pseudomonadota</taxon>
        <taxon>Alphaproteobacteria</taxon>
        <taxon>Sphingomonadales</taxon>
        <taxon>Rhizorhabdaceae</taxon>
        <taxon>Alterirhizorhabdus</taxon>
    </lineage>
</organism>
<comment type="similarity">
    <text evidence="1 4">Belongs to the cyclophilin-type PPIase family.</text>
</comment>
<evidence type="ECO:0000256" key="2">
    <source>
        <dbReference type="ARBA" id="ARBA00023110"/>
    </source>
</evidence>
<dbReference type="PANTHER" id="PTHR45625:SF4">
    <property type="entry name" value="PEPTIDYLPROLYL ISOMERASE DOMAIN AND WD REPEAT-CONTAINING PROTEIN 1"/>
    <property type="match status" value="1"/>
</dbReference>
<dbReference type="AlphaFoldDB" id="A0A558R7K2"/>
<protein>
    <recommendedName>
        <fullName evidence="4">Peptidyl-prolyl cis-trans isomerase</fullName>
        <shortName evidence="4">PPIase</shortName>
        <ecNumber evidence="4">5.2.1.8</ecNumber>
    </recommendedName>
</protein>
<proteinExistence type="inferred from homology"/>
<dbReference type="Proteomes" id="UP000318681">
    <property type="component" value="Unassembled WGS sequence"/>
</dbReference>
<evidence type="ECO:0000256" key="5">
    <source>
        <dbReference type="SAM" id="MobiDB-lite"/>
    </source>
</evidence>
<dbReference type="SUPFAM" id="SSF50891">
    <property type="entry name" value="Cyclophilin-like"/>
    <property type="match status" value="1"/>
</dbReference>
<evidence type="ECO:0000259" key="6">
    <source>
        <dbReference type="PROSITE" id="PS50072"/>
    </source>
</evidence>
<dbReference type="Pfam" id="PF00160">
    <property type="entry name" value="Pro_isomerase"/>
    <property type="match status" value="1"/>
</dbReference>
<dbReference type="EC" id="5.2.1.8" evidence="4"/>